<dbReference type="FunFam" id="3.40.50.300:FF:000285">
    <property type="entry name" value="Sporulation initiation inhibitor Soj"/>
    <property type="match status" value="1"/>
</dbReference>
<feature type="domain" description="AAA" evidence="5">
    <location>
        <begin position="4"/>
        <end position="174"/>
    </location>
</feature>
<dbReference type="PANTHER" id="PTHR13696:SF99">
    <property type="entry name" value="COBYRINIC ACID AC-DIAMIDE SYNTHASE"/>
    <property type="match status" value="1"/>
</dbReference>
<proteinExistence type="inferred from homology"/>
<keyword evidence="7" id="KW-1185">Reference proteome</keyword>
<evidence type="ECO:0000256" key="1">
    <source>
        <dbReference type="ARBA" id="ARBA00006976"/>
    </source>
</evidence>
<evidence type="ECO:0000256" key="2">
    <source>
        <dbReference type="ARBA" id="ARBA00049360"/>
    </source>
</evidence>
<comment type="similarity">
    <text evidence="1">Belongs to the ParA family.</text>
</comment>
<protein>
    <recommendedName>
        <fullName evidence="4">Sporulation initiation inhibitor protein Soj</fullName>
    </recommendedName>
</protein>
<gene>
    <name evidence="6" type="ORF">H8S37_10580</name>
</gene>
<dbReference type="Pfam" id="PF13614">
    <property type="entry name" value="AAA_31"/>
    <property type="match status" value="1"/>
</dbReference>
<evidence type="ECO:0000259" key="5">
    <source>
        <dbReference type="Pfam" id="PF13614"/>
    </source>
</evidence>
<dbReference type="CDD" id="cd02042">
    <property type="entry name" value="ParAB_family"/>
    <property type="match status" value="1"/>
</dbReference>
<accession>A0A923LID8</accession>
<comment type="catalytic activity">
    <reaction evidence="2">
        <text>ATP + H2O = ADP + phosphate + H(+)</text>
        <dbReference type="Rhea" id="RHEA:13065"/>
        <dbReference type="ChEBI" id="CHEBI:15377"/>
        <dbReference type="ChEBI" id="CHEBI:15378"/>
        <dbReference type="ChEBI" id="CHEBI:30616"/>
        <dbReference type="ChEBI" id="CHEBI:43474"/>
        <dbReference type="ChEBI" id="CHEBI:456216"/>
    </reaction>
</comment>
<dbReference type="InterPro" id="IPR025669">
    <property type="entry name" value="AAA_dom"/>
</dbReference>
<dbReference type="SUPFAM" id="SSF52540">
    <property type="entry name" value="P-loop containing nucleoside triphosphate hydrolases"/>
    <property type="match status" value="1"/>
</dbReference>
<dbReference type="EMBL" id="JACOPF010000002">
    <property type="protein sequence ID" value="MBC5689362.1"/>
    <property type="molecule type" value="Genomic_DNA"/>
</dbReference>
<evidence type="ECO:0000313" key="7">
    <source>
        <dbReference type="Proteomes" id="UP000652477"/>
    </source>
</evidence>
<dbReference type="InterPro" id="IPR027417">
    <property type="entry name" value="P-loop_NTPase"/>
</dbReference>
<sequence>MAVIIVLTNQKGGVGKTTSTAALAAGLGSKGYKVLAVDLDPQGNLGFSLGLDINTHCTIYEVLKGGIAIQEAIHQTETCDIIASNILLSEAEIEFQRENRETLLKERLEEVKDNYDFIIIDTPPSLNILTLNAYAASDYLIIPMAAEILSLVGLIQLKETVEAVRGGVNPHLEILGILLTKYNKRTRLAADVLEMAETVAGQTKTTLFQSKIRAGVAAAEAPAHGENIFAYAPRSNPARDYKAFIEEVLSRTAK</sequence>
<comment type="subunit">
    <text evidence="3">Dimerizes in the presence of ATP but not ADP; ATP-binding is required for double-stranded (ds)DNA-binding. Interacts with DnaA.</text>
</comment>
<evidence type="ECO:0000256" key="4">
    <source>
        <dbReference type="ARBA" id="ARBA00071824"/>
    </source>
</evidence>
<dbReference type="PANTHER" id="PTHR13696">
    <property type="entry name" value="P-LOOP CONTAINING NUCLEOSIDE TRIPHOSPHATE HYDROLASE"/>
    <property type="match status" value="1"/>
</dbReference>
<comment type="caution">
    <text evidence="6">The sequence shown here is derived from an EMBL/GenBank/DDBJ whole genome shotgun (WGS) entry which is preliminary data.</text>
</comment>
<evidence type="ECO:0000313" key="6">
    <source>
        <dbReference type="EMBL" id="MBC5689362.1"/>
    </source>
</evidence>
<dbReference type="Proteomes" id="UP000652477">
    <property type="component" value="Unassembled WGS sequence"/>
</dbReference>
<reference evidence="6" key="1">
    <citation type="submission" date="2020-08" db="EMBL/GenBank/DDBJ databases">
        <title>Genome public.</title>
        <authorList>
            <person name="Liu C."/>
            <person name="Sun Q."/>
        </authorList>
    </citation>
    <scope>NUCLEOTIDE SEQUENCE</scope>
    <source>
        <strain evidence="6">NSJ-55</strain>
    </source>
</reference>
<dbReference type="AlphaFoldDB" id="A0A923LID8"/>
<dbReference type="RefSeq" id="WP_186876034.1">
    <property type="nucleotide sequence ID" value="NZ_JACOPF010000002.1"/>
</dbReference>
<organism evidence="6 7">
    <name type="scientific">Mediterraneibacter hominis</name>
    <dbReference type="NCBI Taxonomy" id="2763054"/>
    <lineage>
        <taxon>Bacteria</taxon>
        <taxon>Bacillati</taxon>
        <taxon>Bacillota</taxon>
        <taxon>Clostridia</taxon>
        <taxon>Lachnospirales</taxon>
        <taxon>Lachnospiraceae</taxon>
        <taxon>Mediterraneibacter</taxon>
    </lineage>
</organism>
<dbReference type="Gene3D" id="3.40.50.300">
    <property type="entry name" value="P-loop containing nucleotide triphosphate hydrolases"/>
    <property type="match status" value="1"/>
</dbReference>
<dbReference type="PIRSF" id="PIRSF009320">
    <property type="entry name" value="Nuc_binding_HP_1000"/>
    <property type="match status" value="1"/>
</dbReference>
<name>A0A923LID8_9FIRM</name>
<evidence type="ECO:0000256" key="3">
    <source>
        <dbReference type="ARBA" id="ARBA00062323"/>
    </source>
</evidence>
<dbReference type="InterPro" id="IPR050678">
    <property type="entry name" value="DNA_Partitioning_ATPase"/>
</dbReference>